<proteinExistence type="predicted"/>
<feature type="compositionally biased region" description="Acidic residues" evidence="1">
    <location>
        <begin position="63"/>
        <end position="82"/>
    </location>
</feature>
<accession>A0A8K1G6F2</accession>
<dbReference type="AlphaFoldDB" id="A0A8K1G6F2"/>
<reference evidence="2" key="1">
    <citation type="submission" date="2019-04" db="EMBL/GenBank/DDBJ databases">
        <title>Genome assembly of Zosterops borbonicus 15179.</title>
        <authorList>
            <person name="Leroy T."/>
            <person name="Anselmetti Y."/>
            <person name="Tilak M.-K."/>
            <person name="Nabholz B."/>
        </authorList>
    </citation>
    <scope>NUCLEOTIDE SEQUENCE</scope>
    <source>
        <strain evidence="2">HGM_15179</strain>
        <tissue evidence="2">Muscle</tissue>
    </source>
</reference>
<feature type="region of interest" description="Disordered" evidence="1">
    <location>
        <begin position="59"/>
        <end position="104"/>
    </location>
</feature>
<name>A0A8K1G6F2_9PASS</name>
<keyword evidence="3" id="KW-1185">Reference proteome</keyword>
<gene>
    <name evidence="2" type="ORF">HGM15179_014321</name>
</gene>
<dbReference type="EMBL" id="SWJQ01000567">
    <property type="protein sequence ID" value="TRZ12765.1"/>
    <property type="molecule type" value="Genomic_DNA"/>
</dbReference>
<protein>
    <submittedName>
        <fullName evidence="2">Uncharacterized protein</fullName>
    </submittedName>
</protein>
<evidence type="ECO:0000256" key="1">
    <source>
        <dbReference type="SAM" id="MobiDB-lite"/>
    </source>
</evidence>
<comment type="caution">
    <text evidence="2">The sequence shown here is derived from an EMBL/GenBank/DDBJ whole genome shotgun (WGS) entry which is preliminary data.</text>
</comment>
<evidence type="ECO:0000313" key="2">
    <source>
        <dbReference type="EMBL" id="TRZ12765.1"/>
    </source>
</evidence>
<feature type="compositionally biased region" description="Basic residues" evidence="1">
    <location>
        <begin position="92"/>
        <end position="104"/>
    </location>
</feature>
<dbReference type="Proteomes" id="UP000796761">
    <property type="component" value="Unassembled WGS sequence"/>
</dbReference>
<evidence type="ECO:0000313" key="3">
    <source>
        <dbReference type="Proteomes" id="UP000796761"/>
    </source>
</evidence>
<organism evidence="2 3">
    <name type="scientific">Zosterops borbonicus</name>
    <dbReference type="NCBI Taxonomy" id="364589"/>
    <lineage>
        <taxon>Eukaryota</taxon>
        <taxon>Metazoa</taxon>
        <taxon>Chordata</taxon>
        <taxon>Craniata</taxon>
        <taxon>Vertebrata</taxon>
        <taxon>Euteleostomi</taxon>
        <taxon>Archelosauria</taxon>
        <taxon>Archosauria</taxon>
        <taxon>Dinosauria</taxon>
        <taxon>Saurischia</taxon>
        <taxon>Theropoda</taxon>
        <taxon>Coelurosauria</taxon>
        <taxon>Aves</taxon>
        <taxon>Neognathae</taxon>
        <taxon>Neoaves</taxon>
        <taxon>Telluraves</taxon>
        <taxon>Australaves</taxon>
        <taxon>Passeriformes</taxon>
        <taxon>Sylvioidea</taxon>
        <taxon>Zosteropidae</taxon>
        <taxon>Zosterops</taxon>
    </lineage>
</organism>
<sequence length="104" mass="12371">MCRLEETFKIIESNPALTPQLGHGIKCHIQSFLKHIQGWSRDEQDLSFFKGLVMSKTCPFSKEEEEEEEGEEEDEEEDEEGQEREKKEEKNKKNKNKRNKKKKK</sequence>